<proteinExistence type="inferred from homology"/>
<dbReference type="PANTHER" id="PTHR43053">
    <property type="entry name" value="GLYCOSIDASE FAMILY 31"/>
    <property type="match status" value="1"/>
</dbReference>
<dbReference type="RefSeq" id="WP_042518117.1">
    <property type="nucleotide sequence ID" value="NZ_JXQK01000040.1"/>
</dbReference>
<evidence type="ECO:0000313" key="7">
    <source>
        <dbReference type="EMBL" id="KIP63632.1"/>
    </source>
</evidence>
<evidence type="ECO:0000256" key="3">
    <source>
        <dbReference type="ARBA" id="ARBA00023295"/>
    </source>
</evidence>
<dbReference type="PANTHER" id="PTHR43053:SF4">
    <property type="entry name" value="MYOGENESIS-REGULATING GLYCOSIDASE"/>
    <property type="match status" value="1"/>
</dbReference>
<dbReference type="EMBL" id="JXQK01000040">
    <property type="protein sequence ID" value="KIP63632.1"/>
    <property type="molecule type" value="Genomic_DNA"/>
</dbReference>
<keyword evidence="2 4" id="KW-0378">Hydrolase</keyword>
<evidence type="ECO:0000256" key="4">
    <source>
        <dbReference type="RuleBase" id="RU361185"/>
    </source>
</evidence>
<dbReference type="InterPro" id="IPR050985">
    <property type="entry name" value="Alpha-glycosidase_related"/>
</dbReference>
<dbReference type="GO" id="GO:0030246">
    <property type="term" value="F:carbohydrate binding"/>
    <property type="evidence" value="ECO:0007669"/>
    <property type="project" value="InterPro"/>
</dbReference>
<dbReference type="AlphaFoldDB" id="A0A0D0HEK1"/>
<evidence type="ECO:0000259" key="6">
    <source>
        <dbReference type="Pfam" id="PF13802"/>
    </source>
</evidence>
<dbReference type="Pfam" id="PF01055">
    <property type="entry name" value="Glyco_hydro_31_2nd"/>
    <property type="match status" value="1"/>
</dbReference>
<dbReference type="InterPro" id="IPR000322">
    <property type="entry name" value="Glyco_hydro_31_TIM"/>
</dbReference>
<dbReference type="CDD" id="cd14752">
    <property type="entry name" value="GH31_N"/>
    <property type="match status" value="1"/>
</dbReference>
<evidence type="ECO:0000256" key="2">
    <source>
        <dbReference type="ARBA" id="ARBA00022801"/>
    </source>
</evidence>
<gene>
    <name evidence="7" type="ORF">ST44_03485</name>
</gene>
<keyword evidence="3 4" id="KW-0326">Glycosidase</keyword>
<comment type="caution">
    <text evidence="7">The sequence shown here is derived from an EMBL/GenBank/DDBJ whole genome shotgun (WGS) entry which is preliminary data.</text>
</comment>
<feature type="domain" description="Glycoside hydrolase family 31 TIM barrel" evidence="5">
    <location>
        <begin position="304"/>
        <end position="467"/>
    </location>
</feature>
<dbReference type="SUPFAM" id="SSF51445">
    <property type="entry name" value="(Trans)glycosidases"/>
    <property type="match status" value="1"/>
</dbReference>
<accession>A0A0D0HEK1</accession>
<dbReference type="Pfam" id="PF13802">
    <property type="entry name" value="Gal_mutarotas_2"/>
    <property type="match status" value="1"/>
</dbReference>
<protein>
    <submittedName>
        <fullName evidence="7">Alpha-glucosidase</fullName>
    </submittedName>
</protein>
<evidence type="ECO:0000256" key="1">
    <source>
        <dbReference type="ARBA" id="ARBA00007806"/>
    </source>
</evidence>
<dbReference type="GO" id="GO:0005975">
    <property type="term" value="P:carbohydrate metabolic process"/>
    <property type="evidence" value="ECO:0007669"/>
    <property type="project" value="InterPro"/>
</dbReference>
<dbReference type="Gene3D" id="2.60.40.1760">
    <property type="entry name" value="glycosyl hydrolase (family 31)"/>
    <property type="match status" value="1"/>
</dbReference>
<evidence type="ECO:0000259" key="5">
    <source>
        <dbReference type="Pfam" id="PF01055"/>
    </source>
</evidence>
<dbReference type="GO" id="GO:0004553">
    <property type="term" value="F:hydrolase activity, hydrolyzing O-glycosyl compounds"/>
    <property type="evidence" value="ECO:0007669"/>
    <property type="project" value="InterPro"/>
</dbReference>
<dbReference type="InterPro" id="IPR025887">
    <property type="entry name" value="Glyco_hydro_31_N_dom"/>
</dbReference>
<feature type="domain" description="Glycoside hydrolase family 31 N-terminal" evidence="6">
    <location>
        <begin position="68"/>
        <end position="259"/>
    </location>
</feature>
<feature type="non-terminal residue" evidence="7">
    <location>
        <position position="484"/>
    </location>
</feature>
<dbReference type="InterPro" id="IPR017853">
    <property type="entry name" value="GH"/>
</dbReference>
<comment type="similarity">
    <text evidence="1 4">Belongs to the glycosyl hydrolase 31 family.</text>
</comment>
<dbReference type="Gene3D" id="3.20.20.80">
    <property type="entry name" value="Glycosidases"/>
    <property type="match status" value="1"/>
</dbReference>
<dbReference type="SUPFAM" id="SSF74650">
    <property type="entry name" value="Galactose mutarotase-like"/>
    <property type="match status" value="1"/>
</dbReference>
<keyword evidence="8" id="KW-1185">Reference proteome</keyword>
<dbReference type="STRING" id="1602171.ST44_03485"/>
<name>A0A0D0HEK1_9BACT</name>
<organism evidence="7 8">
    <name type="scientific">Prevotella pectinovora</name>
    <dbReference type="NCBI Taxonomy" id="1602169"/>
    <lineage>
        <taxon>Bacteria</taxon>
        <taxon>Pseudomonadati</taxon>
        <taxon>Bacteroidota</taxon>
        <taxon>Bacteroidia</taxon>
        <taxon>Bacteroidales</taxon>
        <taxon>Prevotellaceae</taxon>
        <taxon>Prevotella</taxon>
    </lineage>
</organism>
<reference evidence="7 8" key="1">
    <citation type="submission" date="2015-01" db="EMBL/GenBank/DDBJ databases">
        <title>Comparative genomics of non-oral Prevotella species.</title>
        <authorList>
            <person name="Accetto T."/>
            <person name="Nograsek B."/>
            <person name="Avgustin G."/>
        </authorList>
    </citation>
    <scope>NUCLEOTIDE SEQUENCE [LARGE SCALE GENOMIC DNA]</scope>
    <source>
        <strain evidence="7 8">P5-119</strain>
    </source>
</reference>
<dbReference type="InterPro" id="IPR011013">
    <property type="entry name" value="Gal_mutarotase_sf_dom"/>
</dbReference>
<sequence>MRPTNYHLFDFMDFDTDLKRDESLWKAYKPTSVREKDGDILVEVPFQKQQLANDMAPDTDVPQETQTLVIRQYEPGILRLFMGCGGEQPSDTSEMLQMSARVKRLPLKAEFVDDQWIITDGAGVRRAVINMQQPLLDRWSELLPDPQETLDMRLYPDGKHEVRLAAYDHFSPPRYDALPLAYCKLNGRRERATLSFECKLNECFAGTGERFGKMDLSGQTFFLKNQDGQGVNNRRTYKNIPFYISSRMYGVFYHTTAYSKLSLAGVSTRSVEFLSDQALIDAFIIGGDTVEQITRGYRDLTGYPSMPPLWSYGVWMSRMTYFSADEVNGICDRLRKEHYPCDVIHLDTGWFKTDWLCEWKFNEERFPNPKKFVQDLLKMGFKVSLWQLPYVAEDAEQIDEARKNNYICKLTKQQDSEGSNFSALDYAGTIDFTSEKATNWYKGLLKNLLDMGVKCIKTDFGENIHMDAEYENMSPELLNNLFFF</sequence>
<dbReference type="Proteomes" id="UP000032046">
    <property type="component" value="Unassembled WGS sequence"/>
</dbReference>
<evidence type="ECO:0000313" key="8">
    <source>
        <dbReference type="Proteomes" id="UP000032046"/>
    </source>
</evidence>